<dbReference type="Gene3D" id="2.60.40.10">
    <property type="entry name" value="Immunoglobulins"/>
    <property type="match status" value="1"/>
</dbReference>
<dbReference type="InterPro" id="IPR011050">
    <property type="entry name" value="Pectin_lyase_fold/virulence"/>
</dbReference>
<organism evidence="2 3">
    <name type="scientific">Thioclava dalianensis</name>
    <dbReference type="NCBI Taxonomy" id="1185766"/>
    <lineage>
        <taxon>Bacteria</taxon>
        <taxon>Pseudomonadati</taxon>
        <taxon>Pseudomonadota</taxon>
        <taxon>Alphaproteobacteria</taxon>
        <taxon>Rhodobacterales</taxon>
        <taxon>Paracoccaceae</taxon>
        <taxon>Thioclava</taxon>
    </lineage>
</organism>
<gene>
    <name evidence="2" type="ORF">DL1_04965</name>
</gene>
<dbReference type="SMART" id="SM00710">
    <property type="entry name" value="PbH1"/>
    <property type="match status" value="7"/>
</dbReference>
<proteinExistence type="predicted"/>
<dbReference type="Proteomes" id="UP000027725">
    <property type="component" value="Unassembled WGS sequence"/>
</dbReference>
<keyword evidence="3" id="KW-1185">Reference proteome</keyword>
<dbReference type="AlphaFoldDB" id="A0A074TBZ9"/>
<evidence type="ECO:0000313" key="2">
    <source>
        <dbReference type="EMBL" id="KEP69281.1"/>
    </source>
</evidence>
<dbReference type="InterPro" id="IPR022409">
    <property type="entry name" value="PKD/Chitinase_dom"/>
</dbReference>
<dbReference type="Pfam" id="PF13229">
    <property type="entry name" value="Beta_helix"/>
    <property type="match status" value="1"/>
</dbReference>
<feature type="domain" description="PKD" evidence="1">
    <location>
        <begin position="467"/>
        <end position="520"/>
    </location>
</feature>
<evidence type="ECO:0000313" key="3">
    <source>
        <dbReference type="Proteomes" id="UP000027725"/>
    </source>
</evidence>
<dbReference type="InterPro" id="IPR006626">
    <property type="entry name" value="PbH1"/>
</dbReference>
<dbReference type="SUPFAM" id="SSF49299">
    <property type="entry name" value="PKD domain"/>
    <property type="match status" value="1"/>
</dbReference>
<dbReference type="InterPro" id="IPR012334">
    <property type="entry name" value="Pectin_lyas_fold"/>
</dbReference>
<name>A0A074TBZ9_9RHOB</name>
<dbReference type="eggNOG" id="COG2982">
    <property type="taxonomic scope" value="Bacteria"/>
</dbReference>
<dbReference type="InterPro" id="IPR013320">
    <property type="entry name" value="ConA-like_dom_sf"/>
</dbReference>
<dbReference type="InterPro" id="IPR000601">
    <property type="entry name" value="PKD_dom"/>
</dbReference>
<dbReference type="Pfam" id="PF18911">
    <property type="entry name" value="PKD_4"/>
    <property type="match status" value="1"/>
</dbReference>
<dbReference type="InterPro" id="IPR039448">
    <property type="entry name" value="Beta_helix"/>
</dbReference>
<dbReference type="SUPFAM" id="SSF49899">
    <property type="entry name" value="Concanavalin A-like lectins/glucanases"/>
    <property type="match status" value="1"/>
</dbReference>
<dbReference type="InterPro" id="IPR035986">
    <property type="entry name" value="PKD_dom_sf"/>
</dbReference>
<sequence>MNDVTQNGTGGLRALGRALGGCLLALSLAGPVQARDWVVQGPAVLSALSARVSAGDVLDLAPGNYPELVLYKVSGRADAPITVRSQDPANPARIARMNLRETSHIVLSNLYFDYRYTANDDPSLRPFQVFTTRDLTIRNSVFDGDMAPAGADAIERGPRPTAFGLAVRASNGVRIENNEIRRFFRGLVISDTVNIDVRGNDLHDMRMDGMNFAQVERVKISHNTIHDFLRAANAGDHADMIQFWTAGTTRPSRDIEISNNILNSGEGLFTQSILMRNELVDRGKAGPEMFYRNITIRDNVIINAHLHGITVGETDGVTIANNTLIRNRFSQGDSADPKLWIPSIRVARSARDVRIEKNVVGEIVGPVGQPGWSVEGNLLIQDLSPERPNYYDTLFVAARTGLPDDLSNFDYLPNGPLAGAGVGAPLLDRLSGVATAFQPVMRVKTTPESGMGFAFDAGQTVLPAGVDPAQVRYTWQIGKAVPQEGAHLTMSFQQPGTYRVALTATLSDGQSRTALGQIAVRDGRVLTFDPKIGRLISHVGAEPTALSTIPLSPGGLEFGLGGGSIQVPPAMIAPFFGAEKFTLTMRLRALGDYKSAGEIARVHQSLIIKATGRGTLTVEFWPANGQRLFLRTRRIPLYDGKWHDLSFAYDSAAHHFEVRAEGKVIGEGTVSGETRPMEYWGLSLGYPFGNQASFHGEIEALELDALGPAVAGVL</sequence>
<dbReference type="RefSeq" id="WP_038066969.1">
    <property type="nucleotide sequence ID" value="NZ_FOVB01000001.1"/>
</dbReference>
<evidence type="ECO:0000259" key="1">
    <source>
        <dbReference type="PROSITE" id="PS50093"/>
    </source>
</evidence>
<dbReference type="SUPFAM" id="SSF51126">
    <property type="entry name" value="Pectin lyase-like"/>
    <property type="match status" value="1"/>
</dbReference>
<dbReference type="PROSITE" id="PS50093">
    <property type="entry name" value="PKD"/>
    <property type="match status" value="1"/>
</dbReference>
<dbReference type="STRING" id="1185766.SAMN05216224_10141"/>
<dbReference type="EMBL" id="JHEH01000016">
    <property type="protein sequence ID" value="KEP69281.1"/>
    <property type="molecule type" value="Genomic_DNA"/>
</dbReference>
<dbReference type="Gene3D" id="2.160.20.10">
    <property type="entry name" value="Single-stranded right-handed beta-helix, Pectin lyase-like"/>
    <property type="match status" value="1"/>
</dbReference>
<dbReference type="OrthoDB" id="3938151at2"/>
<accession>A0A074TBZ9</accession>
<dbReference type="InterPro" id="IPR013783">
    <property type="entry name" value="Ig-like_fold"/>
</dbReference>
<protein>
    <recommendedName>
        <fullName evidence="1">PKD domain-containing protein</fullName>
    </recommendedName>
</protein>
<comment type="caution">
    <text evidence="2">The sequence shown here is derived from an EMBL/GenBank/DDBJ whole genome shotgun (WGS) entry which is preliminary data.</text>
</comment>
<dbReference type="SMART" id="SM00089">
    <property type="entry name" value="PKD"/>
    <property type="match status" value="1"/>
</dbReference>
<reference evidence="2 3" key="1">
    <citation type="submission" date="2014-03" db="EMBL/GenBank/DDBJ databases">
        <title>The draft genome sequence of Thioclava dalianensis DLFJ1-1.</title>
        <authorList>
            <person name="Lai Q."/>
            <person name="Shao Z."/>
        </authorList>
    </citation>
    <scope>NUCLEOTIDE SEQUENCE [LARGE SCALE GENOMIC DNA]</scope>
    <source>
        <strain evidence="2 3">DLFJ1-1</strain>
    </source>
</reference>